<dbReference type="EMBL" id="BRYA01000156">
    <property type="protein sequence ID" value="GMI41716.1"/>
    <property type="molecule type" value="Genomic_DNA"/>
</dbReference>
<sequence>MGNQALPQPPSQEGEDLARLKMEYRLSDGEVKCLYEAVLASFPNSHEVLLGLLFKPGLPPVLLEDRFSFLANFVSLQRNESSNLFYYASKLCHLYSLTVRPAFQPFPSQKRDRTLLEALFTHAVGDDADVDRIASVFFSYWGDAVQDNLTKSFSAFIATTTPTSAVPPATDPLSGFLSSDGSSFHRYCAKLEGYDQPTLTVIELNCGVEIGVYSTSVYKEAPNFESPASSSFLFTTHPHFTVHILRERSREPHHQYLNPSSRSKNRDNLPHGVGWGGFTSQGEGGFRIFLPEKEFLSPKCSSGSTNDCRTFLPGPLLPAECMGVGDAVRIRVYGTKNVSLGLVSLNAEVERRKESVAKARKVDRAAFLDDFKSGVIESKAFAHASQVDRGRAGEDES</sequence>
<proteinExistence type="predicted"/>
<dbReference type="Pfam" id="PF07534">
    <property type="entry name" value="TLD"/>
    <property type="match status" value="1"/>
</dbReference>
<gene>
    <name evidence="2" type="ORF">TrCOL_g4540</name>
</gene>
<keyword evidence="3" id="KW-1185">Reference proteome</keyword>
<feature type="domain" description="TLDc" evidence="1">
    <location>
        <begin position="178"/>
        <end position="316"/>
    </location>
</feature>
<evidence type="ECO:0000313" key="2">
    <source>
        <dbReference type="EMBL" id="GMI41716.1"/>
    </source>
</evidence>
<dbReference type="OrthoDB" id="289228at2759"/>
<protein>
    <recommendedName>
        <fullName evidence="1">TLDc domain-containing protein</fullName>
    </recommendedName>
</protein>
<name>A0A9W7GAF5_9STRA</name>
<dbReference type="InterPro" id="IPR006571">
    <property type="entry name" value="TLDc_dom"/>
</dbReference>
<evidence type="ECO:0000259" key="1">
    <source>
        <dbReference type="Pfam" id="PF07534"/>
    </source>
</evidence>
<dbReference type="Proteomes" id="UP001165065">
    <property type="component" value="Unassembled WGS sequence"/>
</dbReference>
<evidence type="ECO:0000313" key="3">
    <source>
        <dbReference type="Proteomes" id="UP001165065"/>
    </source>
</evidence>
<dbReference type="AlphaFoldDB" id="A0A9W7GAF5"/>
<comment type="caution">
    <text evidence="2">The sequence shown here is derived from an EMBL/GenBank/DDBJ whole genome shotgun (WGS) entry which is preliminary data.</text>
</comment>
<reference evidence="3" key="1">
    <citation type="journal article" date="2023" name="Commun. Biol.">
        <title>Genome analysis of Parmales, the sister group of diatoms, reveals the evolutionary specialization of diatoms from phago-mixotrophs to photoautotrophs.</title>
        <authorList>
            <person name="Ban H."/>
            <person name="Sato S."/>
            <person name="Yoshikawa S."/>
            <person name="Yamada K."/>
            <person name="Nakamura Y."/>
            <person name="Ichinomiya M."/>
            <person name="Sato N."/>
            <person name="Blanc-Mathieu R."/>
            <person name="Endo H."/>
            <person name="Kuwata A."/>
            <person name="Ogata H."/>
        </authorList>
    </citation>
    <scope>NUCLEOTIDE SEQUENCE [LARGE SCALE GENOMIC DNA]</scope>
</reference>
<organism evidence="2 3">
    <name type="scientific">Triparma columacea</name>
    <dbReference type="NCBI Taxonomy" id="722753"/>
    <lineage>
        <taxon>Eukaryota</taxon>
        <taxon>Sar</taxon>
        <taxon>Stramenopiles</taxon>
        <taxon>Ochrophyta</taxon>
        <taxon>Bolidophyceae</taxon>
        <taxon>Parmales</taxon>
        <taxon>Triparmaceae</taxon>
        <taxon>Triparma</taxon>
    </lineage>
</organism>
<accession>A0A9W7GAF5</accession>